<feature type="transmembrane region" description="Helical" evidence="1">
    <location>
        <begin position="18"/>
        <end position="39"/>
    </location>
</feature>
<protein>
    <recommendedName>
        <fullName evidence="4">Transporter</fullName>
    </recommendedName>
</protein>
<feature type="transmembrane region" description="Helical" evidence="1">
    <location>
        <begin position="76"/>
        <end position="93"/>
    </location>
</feature>
<reference evidence="2 3" key="1">
    <citation type="submission" date="2024-09" db="EMBL/GenBank/DDBJ databases">
        <authorList>
            <person name="Sun Q."/>
            <person name="Mori K."/>
        </authorList>
    </citation>
    <scope>NUCLEOTIDE SEQUENCE [LARGE SCALE GENOMIC DNA]</scope>
    <source>
        <strain evidence="2 3">CECT 8064</strain>
    </source>
</reference>
<keyword evidence="1" id="KW-0472">Membrane</keyword>
<keyword evidence="1" id="KW-1133">Transmembrane helix</keyword>
<keyword evidence="1" id="KW-0812">Transmembrane</keyword>
<organism evidence="2 3">
    <name type="scientific">Vibrio olivae</name>
    <dbReference type="NCBI Taxonomy" id="1243002"/>
    <lineage>
        <taxon>Bacteria</taxon>
        <taxon>Pseudomonadati</taxon>
        <taxon>Pseudomonadota</taxon>
        <taxon>Gammaproteobacteria</taxon>
        <taxon>Vibrionales</taxon>
        <taxon>Vibrionaceae</taxon>
        <taxon>Vibrio</taxon>
    </lineage>
</organism>
<dbReference type="EMBL" id="JBHMEP010000002">
    <property type="protein sequence ID" value="MFB9135594.1"/>
    <property type="molecule type" value="Genomic_DNA"/>
</dbReference>
<dbReference type="RefSeq" id="WP_390192718.1">
    <property type="nucleotide sequence ID" value="NZ_JBHMEP010000002.1"/>
</dbReference>
<evidence type="ECO:0000256" key="1">
    <source>
        <dbReference type="SAM" id="Phobius"/>
    </source>
</evidence>
<feature type="transmembrane region" description="Helical" evidence="1">
    <location>
        <begin position="105"/>
        <end position="122"/>
    </location>
</feature>
<dbReference type="Proteomes" id="UP001589645">
    <property type="component" value="Unassembled WGS sequence"/>
</dbReference>
<gene>
    <name evidence="2" type="ORF">ACFFUV_11540</name>
</gene>
<proteinExistence type="predicted"/>
<sequence>MNKNTNAWQAIFGAGARFFLICAGFSLIAGIVMFDILVLGNDIPEQSATEISQELFLLISSLCFFRLAAKHASSRGAYVLIASFFLCMLIRELDAFFDEIQHGFWKYPAWLIALGAIVFARVKAPGSTLNALNDFSRTAQFNTLCYGMAVVLVFSRLMGMGDFWQGALGDNYVRIVKNVVEEGLELFGYGLLMFGSISYSRQVSAK</sequence>
<comment type="caution">
    <text evidence="2">The sequence shown here is derived from an EMBL/GenBank/DDBJ whole genome shotgun (WGS) entry which is preliminary data.</text>
</comment>
<feature type="transmembrane region" description="Helical" evidence="1">
    <location>
        <begin position="143"/>
        <end position="164"/>
    </location>
</feature>
<accession>A0ABV5HMW7</accession>
<feature type="transmembrane region" description="Helical" evidence="1">
    <location>
        <begin position="51"/>
        <end position="69"/>
    </location>
</feature>
<evidence type="ECO:0000313" key="2">
    <source>
        <dbReference type="EMBL" id="MFB9135594.1"/>
    </source>
</evidence>
<keyword evidence="3" id="KW-1185">Reference proteome</keyword>
<evidence type="ECO:0008006" key="4">
    <source>
        <dbReference type="Google" id="ProtNLM"/>
    </source>
</evidence>
<evidence type="ECO:0000313" key="3">
    <source>
        <dbReference type="Proteomes" id="UP001589645"/>
    </source>
</evidence>
<name>A0ABV5HMW7_9VIBR</name>